<dbReference type="InterPro" id="IPR001087">
    <property type="entry name" value="GDSL"/>
</dbReference>
<keyword evidence="1" id="KW-0378">Hydrolase</keyword>
<dbReference type="AlphaFoldDB" id="A0A9P9IS11"/>
<dbReference type="EMBL" id="JAGMUV010000018">
    <property type="protein sequence ID" value="KAH7128959.1"/>
    <property type="molecule type" value="Genomic_DNA"/>
</dbReference>
<gene>
    <name evidence="2" type="ORF">EDB81DRAFT_906730</name>
</gene>
<dbReference type="GO" id="GO:0016788">
    <property type="term" value="F:hydrolase activity, acting on ester bonds"/>
    <property type="evidence" value="ECO:0007669"/>
    <property type="project" value="InterPro"/>
</dbReference>
<dbReference type="Gene3D" id="3.40.50.1110">
    <property type="entry name" value="SGNH hydrolase"/>
    <property type="match status" value="1"/>
</dbReference>
<evidence type="ECO:0000313" key="3">
    <source>
        <dbReference type="Proteomes" id="UP000738349"/>
    </source>
</evidence>
<keyword evidence="3" id="KW-1185">Reference proteome</keyword>
<evidence type="ECO:0008006" key="4">
    <source>
        <dbReference type="Google" id="ProtNLM"/>
    </source>
</evidence>
<dbReference type="Proteomes" id="UP000738349">
    <property type="component" value="Unassembled WGS sequence"/>
</dbReference>
<organism evidence="2 3">
    <name type="scientific">Dactylonectria macrodidyma</name>
    <dbReference type="NCBI Taxonomy" id="307937"/>
    <lineage>
        <taxon>Eukaryota</taxon>
        <taxon>Fungi</taxon>
        <taxon>Dikarya</taxon>
        <taxon>Ascomycota</taxon>
        <taxon>Pezizomycotina</taxon>
        <taxon>Sordariomycetes</taxon>
        <taxon>Hypocreomycetidae</taxon>
        <taxon>Hypocreales</taxon>
        <taxon>Nectriaceae</taxon>
        <taxon>Dactylonectria</taxon>
    </lineage>
</organism>
<accession>A0A9P9IS11</accession>
<proteinExistence type="predicted"/>
<dbReference type="PANTHER" id="PTHR45648">
    <property type="entry name" value="GDSL LIPASE/ACYLHYDROLASE FAMILY PROTEIN (AFU_ORTHOLOGUE AFUA_4G14700)"/>
    <property type="match status" value="1"/>
</dbReference>
<evidence type="ECO:0000313" key="2">
    <source>
        <dbReference type="EMBL" id="KAH7128959.1"/>
    </source>
</evidence>
<comment type="caution">
    <text evidence="2">The sequence shown here is derived from an EMBL/GenBank/DDBJ whole genome shotgun (WGS) entry which is preliminary data.</text>
</comment>
<evidence type="ECO:0000256" key="1">
    <source>
        <dbReference type="ARBA" id="ARBA00022801"/>
    </source>
</evidence>
<dbReference type="SUPFAM" id="SSF52266">
    <property type="entry name" value="SGNH hydrolase"/>
    <property type="match status" value="1"/>
</dbReference>
<dbReference type="CDD" id="cd01846">
    <property type="entry name" value="fatty_acyltransferase_like"/>
    <property type="match status" value="1"/>
</dbReference>
<dbReference type="InterPro" id="IPR051058">
    <property type="entry name" value="GDSL_Est/Lipase"/>
</dbReference>
<dbReference type="PANTHER" id="PTHR45648:SF85">
    <property type="entry name" value="A, PUTATIVE (AFU_ORTHOLOGUE AFUA_2G10760)-RELATED"/>
    <property type="match status" value="1"/>
</dbReference>
<protein>
    <recommendedName>
        <fullName evidence="4">Lysophospholipase A</fullName>
    </recommendedName>
</protein>
<name>A0A9P9IS11_9HYPO</name>
<dbReference type="Pfam" id="PF00657">
    <property type="entry name" value="Lipase_GDSL"/>
    <property type="match status" value="1"/>
</dbReference>
<sequence length="331" mass="37081">MTSLSKSNPAARQPFSWHDTKHVIAFGDSYTFVQGTHGHPNYSFIGNYLPDAFGFTPERLLENRIFQDSSSPKSRGPNWIEYLTGCAVEDGQHSPLDSKVQLWDFAFAGANTTETLLPLHHPFTTSLVNQTQQFLTYADSVLRQHAGLDLSKALVVIWIGINDVIDAHILKKTSPEFYAEIIKIIFGQSVLPLVEAGYKNFLILNVPPLDKSPLNQVQFQGQLDGTLIDTWNSELQKQADIFSEKHQGTRAIVFDTNTVLNRTLKEPSAYEIKNTTESFDAMNQLLQAVKDVTTIDSLSASDYFWFDSAHIGTKPHKALADAVHTFLCDKF</sequence>
<dbReference type="InterPro" id="IPR036514">
    <property type="entry name" value="SGNH_hydro_sf"/>
</dbReference>
<reference evidence="2" key="1">
    <citation type="journal article" date="2021" name="Nat. Commun.">
        <title>Genetic determinants of endophytism in the Arabidopsis root mycobiome.</title>
        <authorList>
            <person name="Mesny F."/>
            <person name="Miyauchi S."/>
            <person name="Thiergart T."/>
            <person name="Pickel B."/>
            <person name="Atanasova L."/>
            <person name="Karlsson M."/>
            <person name="Huettel B."/>
            <person name="Barry K.W."/>
            <person name="Haridas S."/>
            <person name="Chen C."/>
            <person name="Bauer D."/>
            <person name="Andreopoulos W."/>
            <person name="Pangilinan J."/>
            <person name="LaButti K."/>
            <person name="Riley R."/>
            <person name="Lipzen A."/>
            <person name="Clum A."/>
            <person name="Drula E."/>
            <person name="Henrissat B."/>
            <person name="Kohler A."/>
            <person name="Grigoriev I.V."/>
            <person name="Martin F.M."/>
            <person name="Hacquard S."/>
        </authorList>
    </citation>
    <scope>NUCLEOTIDE SEQUENCE</scope>
    <source>
        <strain evidence="2">MPI-CAGE-AT-0147</strain>
    </source>
</reference>
<dbReference type="OrthoDB" id="1600564at2759"/>